<comment type="caution">
    <text evidence="3">The sequence shown here is derived from an EMBL/GenBank/DDBJ whole genome shotgun (WGS) entry which is preliminary data.</text>
</comment>
<organism evidence="3 4">
    <name type="scientific">Peribacillus simplex</name>
    <dbReference type="NCBI Taxonomy" id="1478"/>
    <lineage>
        <taxon>Bacteria</taxon>
        <taxon>Bacillati</taxon>
        <taxon>Bacillota</taxon>
        <taxon>Bacilli</taxon>
        <taxon>Bacillales</taxon>
        <taxon>Bacillaceae</taxon>
        <taxon>Peribacillus</taxon>
    </lineage>
</organism>
<dbReference type="InterPro" id="IPR041796">
    <property type="entry name" value="Mre11_N"/>
</dbReference>
<dbReference type="Proteomes" id="UP000789326">
    <property type="component" value="Unassembled WGS sequence"/>
</dbReference>
<gene>
    <name evidence="3" type="primary">yhaO</name>
    <name evidence="3" type="ORF">SRABI133_00955</name>
</gene>
<evidence type="ECO:0000313" key="3">
    <source>
        <dbReference type="EMBL" id="CAH0161331.1"/>
    </source>
</evidence>
<dbReference type="EMBL" id="CAKKMG010000007">
    <property type="protein sequence ID" value="CAH0161331.1"/>
    <property type="molecule type" value="Genomic_DNA"/>
</dbReference>
<dbReference type="PIRSF" id="PIRSF033091">
    <property type="entry name" value="Pesterase_YhaO"/>
    <property type="match status" value="1"/>
</dbReference>
<dbReference type="InterPro" id="IPR004843">
    <property type="entry name" value="Calcineurin-like_PHP"/>
</dbReference>
<evidence type="ECO:0000259" key="2">
    <source>
        <dbReference type="Pfam" id="PF00149"/>
    </source>
</evidence>
<evidence type="ECO:0000313" key="4">
    <source>
        <dbReference type="Proteomes" id="UP000789326"/>
    </source>
</evidence>
<dbReference type="PANTHER" id="PTHR30337">
    <property type="entry name" value="COMPONENT OF ATP-DEPENDENT DSDNA EXONUCLEASE"/>
    <property type="match status" value="1"/>
</dbReference>
<dbReference type="InterPro" id="IPR050535">
    <property type="entry name" value="DNA_Repair-Maintenance_Comp"/>
</dbReference>
<keyword evidence="1" id="KW-0378">Hydrolase</keyword>
<dbReference type="InterPro" id="IPR014576">
    <property type="entry name" value="Pesterase_YhaO"/>
</dbReference>
<dbReference type="GO" id="GO:0016787">
    <property type="term" value="F:hydrolase activity"/>
    <property type="evidence" value="ECO:0007669"/>
    <property type="project" value="UniProtKB-KW"/>
</dbReference>
<sequence length="427" mass="48652">MYGKVCSVRVKIKCEMLKEIEVIILSGVKFIHAADLHLDSPFSGLKDMPSSILKELRDSPFKAFKTIINEAISHQVDFIVLSGDLFDGENRSLRTQVRFRAELEKLQQHQIPAYIIHGNHDHLSGSWITVELPDNVHVFSGKTEMKRFEKIDGTTVHLYGFSYPRRHVRERMIETYIKAEGADYHIGLLHGNLEGNSEHSPYAPFSLKELAAKDFDYWALGHIHKHQVVSEDPLVIYPGNIQGRNRKESGVKGCLLVEFDGDMKRHSFIETSEVIWGSETIEISAEGGFDALFKQCKAVIEQKSFDGRSFLLELKLDAGDAAGPSGDYLEELTRILQEEDQGEPFIWVYKIKVIQSMPMIRSNERISPFMAEVSMLASEFDDTDAALAPLYIHPGARRFLDSIEPEEQRELLDEAERWLLQVFEANK</sequence>
<dbReference type="Pfam" id="PF00149">
    <property type="entry name" value="Metallophos"/>
    <property type="match status" value="1"/>
</dbReference>
<proteinExistence type="predicted"/>
<dbReference type="SUPFAM" id="SSF56300">
    <property type="entry name" value="Metallo-dependent phosphatases"/>
    <property type="match status" value="1"/>
</dbReference>
<dbReference type="CDD" id="cd00840">
    <property type="entry name" value="MPP_Mre11_N"/>
    <property type="match status" value="1"/>
</dbReference>
<dbReference type="InterPro" id="IPR029052">
    <property type="entry name" value="Metallo-depent_PP-like"/>
</dbReference>
<evidence type="ECO:0000256" key="1">
    <source>
        <dbReference type="ARBA" id="ARBA00022801"/>
    </source>
</evidence>
<feature type="domain" description="Calcineurin-like phosphoesterase" evidence="2">
    <location>
        <begin position="29"/>
        <end position="225"/>
    </location>
</feature>
<name>A0A9W4PC05_9BACI</name>
<dbReference type="AlphaFoldDB" id="A0A9W4PC05"/>
<dbReference type="Gene3D" id="3.60.21.10">
    <property type="match status" value="1"/>
</dbReference>
<protein>
    <submittedName>
        <fullName evidence="3">Metallophosphoesterase YhaO</fullName>
    </submittedName>
</protein>
<reference evidence="3" key="1">
    <citation type="submission" date="2021-11" db="EMBL/GenBank/DDBJ databases">
        <authorList>
            <person name="Bulgarelli D."/>
        </authorList>
    </citation>
    <scope>NUCLEOTIDE SEQUENCE</scope>
    <source>
        <strain evidence="3">Bi133</strain>
    </source>
</reference>
<dbReference type="PANTHER" id="PTHR30337:SF7">
    <property type="entry name" value="PHOSPHOESTERASE"/>
    <property type="match status" value="1"/>
</dbReference>
<accession>A0A9W4PC05</accession>